<dbReference type="PIRSF" id="PIRSF000463">
    <property type="entry name" value="GlgB"/>
    <property type="match status" value="1"/>
</dbReference>
<evidence type="ECO:0000256" key="6">
    <source>
        <dbReference type="PIRSR" id="PIRSR000463-1"/>
    </source>
</evidence>
<evidence type="ECO:0000313" key="8">
    <source>
        <dbReference type="EMBL" id="EHR36308.1"/>
    </source>
</evidence>
<evidence type="ECO:0000256" key="1">
    <source>
        <dbReference type="ARBA" id="ARBA00000826"/>
    </source>
</evidence>
<dbReference type="InterPro" id="IPR013780">
    <property type="entry name" value="Glyco_hydro_b"/>
</dbReference>
<dbReference type="EC" id="2.4.1.18" evidence="3"/>
<dbReference type="InterPro" id="IPR004193">
    <property type="entry name" value="Glyco_hydro_13_N"/>
</dbReference>
<feature type="active site" description="Proton donor" evidence="6">
    <location>
        <position position="387"/>
    </location>
</feature>
<dbReference type="GeneID" id="96998087"/>
<dbReference type="InterPro" id="IPR006048">
    <property type="entry name" value="A-amylase/branching_C"/>
</dbReference>
<dbReference type="Gene3D" id="2.60.40.10">
    <property type="entry name" value="Immunoglobulins"/>
    <property type="match status" value="1"/>
</dbReference>
<evidence type="ECO:0000256" key="4">
    <source>
        <dbReference type="ARBA" id="ARBA00022676"/>
    </source>
</evidence>
<reference evidence="8 9" key="1">
    <citation type="submission" date="2012-01" db="EMBL/GenBank/DDBJ databases">
        <title>The Genome Sequence of Helcococcus kunzii ATCC 51366.</title>
        <authorList>
            <consortium name="The Broad Institute Genome Sequencing Platform"/>
            <person name="Earl A."/>
            <person name="Ward D."/>
            <person name="Feldgarden M."/>
            <person name="Gevers D."/>
            <person name="Huys G."/>
            <person name="Young S.K."/>
            <person name="Zeng Q."/>
            <person name="Gargeya S."/>
            <person name="Fitzgerald M."/>
            <person name="Haas B."/>
            <person name="Abouelleil A."/>
            <person name="Alvarado L."/>
            <person name="Arachchi H.M."/>
            <person name="Berlin A."/>
            <person name="Chapman S.B."/>
            <person name="Gearin G."/>
            <person name="Goldberg J."/>
            <person name="Griggs A."/>
            <person name="Gujja S."/>
            <person name="Hansen M."/>
            <person name="Heiman D."/>
            <person name="Howarth C."/>
            <person name="Larimer J."/>
            <person name="Lui A."/>
            <person name="MacDonald P.J.P."/>
            <person name="McCowen C."/>
            <person name="Montmayeur A."/>
            <person name="Murphy C."/>
            <person name="Neiman D."/>
            <person name="Pearson M."/>
            <person name="Priest M."/>
            <person name="Roberts A."/>
            <person name="Saif S."/>
            <person name="Shea T."/>
            <person name="Sisk P."/>
            <person name="Stolte C."/>
            <person name="Sykes S."/>
            <person name="Wortman J."/>
            <person name="Nusbaum C."/>
            <person name="Birren B."/>
        </authorList>
    </citation>
    <scope>NUCLEOTIDE SEQUENCE [LARGE SCALE GENOMIC DNA]</scope>
    <source>
        <strain evidence="8 9">ATCC 51366</strain>
    </source>
</reference>
<dbReference type="PANTHER" id="PTHR43651:SF3">
    <property type="entry name" value="1,4-ALPHA-GLUCAN-BRANCHING ENZYME"/>
    <property type="match status" value="1"/>
</dbReference>
<keyword evidence="9" id="KW-1185">Reference proteome</keyword>
<dbReference type="Pfam" id="PF02922">
    <property type="entry name" value="CBM_48"/>
    <property type="match status" value="1"/>
</dbReference>
<dbReference type="eggNOG" id="COG0296">
    <property type="taxonomic scope" value="Bacteria"/>
</dbReference>
<gene>
    <name evidence="8" type="ORF">HMPREF9709_00063</name>
</gene>
<dbReference type="Gene3D" id="3.20.20.80">
    <property type="entry name" value="Glycosidases"/>
    <property type="match status" value="1"/>
</dbReference>
<dbReference type="Pfam" id="PF02806">
    <property type="entry name" value="Alpha-amylase_C"/>
    <property type="match status" value="1"/>
</dbReference>
<comment type="caution">
    <text evidence="8">The sequence shown here is derived from an EMBL/GenBank/DDBJ whole genome shotgun (WGS) entry which is preliminary data.</text>
</comment>
<name>H3NL52_9FIRM</name>
<dbReference type="PANTHER" id="PTHR43651">
    <property type="entry name" value="1,4-ALPHA-GLUCAN-BRANCHING ENZYME"/>
    <property type="match status" value="1"/>
</dbReference>
<protein>
    <recommendedName>
        <fullName evidence="3">1,4-alpha-glucan branching enzyme</fullName>
        <ecNumber evidence="3">2.4.1.18</ecNumber>
    </recommendedName>
</protein>
<feature type="domain" description="Glycosyl hydrolase family 13 catalytic" evidence="7">
    <location>
        <begin position="178"/>
        <end position="538"/>
    </location>
</feature>
<keyword evidence="4" id="KW-0328">Glycosyltransferase</keyword>
<dbReference type="SUPFAM" id="SSF51445">
    <property type="entry name" value="(Trans)glycosidases"/>
    <property type="match status" value="1"/>
</dbReference>
<dbReference type="SMART" id="SM00642">
    <property type="entry name" value="Aamy"/>
    <property type="match status" value="1"/>
</dbReference>
<comment type="catalytic activity">
    <reaction evidence="1">
        <text>Transfers a segment of a (1-&gt;4)-alpha-D-glucan chain to a primary hydroxy group in a similar glucan chain.</text>
        <dbReference type="EC" id="2.4.1.18"/>
    </reaction>
</comment>
<dbReference type="SUPFAM" id="SSF51011">
    <property type="entry name" value="Glycosyl hydrolase domain"/>
    <property type="match status" value="1"/>
</dbReference>
<feature type="active site" description="Nucleophile" evidence="6">
    <location>
        <position position="333"/>
    </location>
</feature>
<dbReference type="RefSeq" id="WP_005396845.1">
    <property type="nucleotide sequence ID" value="NZ_JH601088.1"/>
</dbReference>
<evidence type="ECO:0000256" key="3">
    <source>
        <dbReference type="ARBA" id="ARBA00012541"/>
    </source>
</evidence>
<sequence length="671" mass="78916">MAKNIDNLKMFEHDPYLENFKNDIQLRIDSYNAKRTQLVGKKGKLSSIANFHEYYGFHKTRTGWIYRDWAPAADEVYLTGDFNNWDSRSHKLDRIDENTWEIKIKGITSIPHNSKIKTIIRKNGIDHYKIPMFINKVEQVQYEHGRLDFFGLMNNPRRRYKFKNDFKIKKDFKPYIYEVHIGIAQEKEGIGTYKEFIKILPRIKKLGYNAIQIMAVASHAYYGSFGYHVTNYFAASHWFGDVEDLKRLVDEAHKLDIAVFMDIVHSHASKNVYDGINLYDTTDYQIFHSGERGNHELWDSKLFDYEKENTIRFLLSNLKYYLEEYNFDGFRFDGVTSMIYHNHGIGQAFVSYNDYFSMNTDIDALTYLTLANELVKEVKPYAITIAEDVSGMPALCLPIKEGGVGFDYRFSMGIAEHWAKELDLDDHDWNMNKMWHELTTKREDEKTISYAESHDQALVGDKTIIFKLSDAEMYWNMDIENSSHIINRAIALHKLITSVTLNTASDGYLNFMGNEFGHPEWIDFPSAQNNWSYKYAKRQWSLVDNENLKYKWLNKFNEDSIKFSQDHDLLSYNPHLLMIHNDFKLLVFERNGLIFIYNFHPTRSYEGLVIPVLSNGNYQVIFNSDDSIYGGNDRIDKEYIYTSEKIFGYDYPASIRIYSPSRTMMILKKLK</sequence>
<dbReference type="GO" id="GO:0005978">
    <property type="term" value="P:glycogen biosynthetic process"/>
    <property type="evidence" value="ECO:0007669"/>
    <property type="project" value="InterPro"/>
</dbReference>
<dbReference type="InterPro" id="IPR013783">
    <property type="entry name" value="Ig-like_fold"/>
</dbReference>
<dbReference type="Gene3D" id="2.60.40.1180">
    <property type="entry name" value="Golgi alpha-mannosidase II"/>
    <property type="match status" value="1"/>
</dbReference>
<dbReference type="InterPro" id="IPR006047">
    <property type="entry name" value="GH13_cat_dom"/>
</dbReference>
<evidence type="ECO:0000256" key="2">
    <source>
        <dbReference type="ARBA" id="ARBA00009000"/>
    </source>
</evidence>
<dbReference type="GO" id="GO:0004553">
    <property type="term" value="F:hydrolase activity, hydrolyzing O-glycosyl compounds"/>
    <property type="evidence" value="ECO:0007669"/>
    <property type="project" value="InterPro"/>
</dbReference>
<dbReference type="SUPFAM" id="SSF81296">
    <property type="entry name" value="E set domains"/>
    <property type="match status" value="1"/>
</dbReference>
<organism evidence="8 9">
    <name type="scientific">Helcococcus kunzii ATCC 51366</name>
    <dbReference type="NCBI Taxonomy" id="883114"/>
    <lineage>
        <taxon>Bacteria</taxon>
        <taxon>Bacillati</taxon>
        <taxon>Bacillota</taxon>
        <taxon>Tissierellia</taxon>
        <taxon>Tissierellales</taxon>
        <taxon>Peptoniphilaceae</taxon>
        <taxon>Helcococcus</taxon>
    </lineage>
</organism>
<dbReference type="GO" id="GO:0043169">
    <property type="term" value="F:cation binding"/>
    <property type="evidence" value="ECO:0007669"/>
    <property type="project" value="InterPro"/>
</dbReference>
<evidence type="ECO:0000259" key="7">
    <source>
        <dbReference type="SMART" id="SM00642"/>
    </source>
</evidence>
<proteinExistence type="inferred from homology"/>
<dbReference type="GO" id="GO:0003844">
    <property type="term" value="F:1,4-alpha-glucan branching enzyme activity"/>
    <property type="evidence" value="ECO:0007669"/>
    <property type="project" value="UniProtKB-EC"/>
</dbReference>
<dbReference type="InterPro" id="IPR014756">
    <property type="entry name" value="Ig_E-set"/>
</dbReference>
<dbReference type="CDD" id="cd11321">
    <property type="entry name" value="AmyAc_bac_euk_BE"/>
    <property type="match status" value="1"/>
</dbReference>
<dbReference type="HOGENOM" id="CLU_011131_2_2_9"/>
<dbReference type="EMBL" id="AGEI01000002">
    <property type="protein sequence ID" value="EHR36308.1"/>
    <property type="molecule type" value="Genomic_DNA"/>
</dbReference>
<evidence type="ECO:0000256" key="5">
    <source>
        <dbReference type="ARBA" id="ARBA00022679"/>
    </source>
</evidence>
<comment type="similarity">
    <text evidence="2">Belongs to the glycosyl hydrolase 13 family. GlgB subfamily.</text>
</comment>
<dbReference type="STRING" id="883114.HMPREF9709_00063"/>
<dbReference type="AlphaFoldDB" id="H3NL52"/>
<accession>H3NL52</accession>
<dbReference type="Pfam" id="PF00128">
    <property type="entry name" value="Alpha-amylase"/>
    <property type="match status" value="1"/>
</dbReference>
<dbReference type="PATRIC" id="fig|883114.3.peg.62"/>
<dbReference type="Proteomes" id="UP000004191">
    <property type="component" value="Unassembled WGS sequence"/>
</dbReference>
<evidence type="ECO:0000313" key="9">
    <source>
        <dbReference type="Proteomes" id="UP000004191"/>
    </source>
</evidence>
<dbReference type="InterPro" id="IPR037439">
    <property type="entry name" value="Branching_enzy"/>
</dbReference>
<keyword evidence="5" id="KW-0808">Transferase</keyword>
<dbReference type="GO" id="GO:0005737">
    <property type="term" value="C:cytoplasm"/>
    <property type="evidence" value="ECO:0007669"/>
    <property type="project" value="TreeGrafter"/>
</dbReference>
<dbReference type="InterPro" id="IPR017853">
    <property type="entry name" value="GH"/>
</dbReference>